<keyword evidence="6 9" id="KW-1133">Transmembrane helix</keyword>
<dbReference type="SUPFAM" id="SSF81345">
    <property type="entry name" value="ABC transporter involved in vitamin B12 uptake, BtuC"/>
    <property type="match status" value="1"/>
</dbReference>
<keyword evidence="3" id="KW-0813">Transport</keyword>
<feature type="transmembrane region" description="Helical" evidence="9">
    <location>
        <begin position="7"/>
        <end position="29"/>
    </location>
</feature>
<proteinExistence type="inferred from homology"/>
<evidence type="ECO:0000256" key="1">
    <source>
        <dbReference type="ARBA" id="ARBA00004651"/>
    </source>
</evidence>
<dbReference type="PANTHER" id="PTHR30472:SF27">
    <property type="entry name" value="PETROBACTIN IMPORT SYSTEM PERMEASE PROTEIN YCLN"/>
    <property type="match status" value="1"/>
</dbReference>
<protein>
    <submittedName>
        <fullName evidence="10">Catechol siderophore ABC transporter, permease protein</fullName>
    </submittedName>
</protein>
<dbReference type="Gene3D" id="1.10.3470.10">
    <property type="entry name" value="ABC transporter involved in vitamin B12 uptake, BtuC"/>
    <property type="match status" value="1"/>
</dbReference>
<dbReference type="InterPro" id="IPR037294">
    <property type="entry name" value="ABC_BtuC-like"/>
</dbReference>
<keyword evidence="5 9" id="KW-0812">Transmembrane</keyword>
<feature type="transmembrane region" description="Helical" evidence="9">
    <location>
        <begin position="136"/>
        <end position="160"/>
    </location>
</feature>
<feature type="transmembrane region" description="Helical" evidence="9">
    <location>
        <begin position="271"/>
        <end position="289"/>
    </location>
</feature>
<evidence type="ECO:0000256" key="9">
    <source>
        <dbReference type="SAM" id="Phobius"/>
    </source>
</evidence>
<feature type="transmembrane region" description="Helical" evidence="9">
    <location>
        <begin position="222"/>
        <end position="251"/>
    </location>
</feature>
<comment type="caution">
    <text evidence="10">The sequence shown here is derived from an EMBL/GenBank/DDBJ whole genome shotgun (WGS) entry which is preliminary data.</text>
</comment>
<organism evidence="10 11">
    <name type="scientific">Photobacterium profundum 3TCK</name>
    <dbReference type="NCBI Taxonomy" id="314280"/>
    <lineage>
        <taxon>Bacteria</taxon>
        <taxon>Pseudomonadati</taxon>
        <taxon>Pseudomonadota</taxon>
        <taxon>Gammaproteobacteria</taxon>
        <taxon>Vibrionales</taxon>
        <taxon>Vibrionaceae</taxon>
        <taxon>Photobacterium</taxon>
    </lineage>
</organism>
<comment type="subcellular location">
    <subcellularLocation>
        <location evidence="1">Cell membrane</location>
        <topology evidence="1">Multi-pass membrane protein</topology>
    </subcellularLocation>
</comment>
<sequence>MYNIKILSAFITLITLSITSLFIGVADISFQGVISGDLQNQTIFFSSRLPRLLSIALAGAGLSVAGLIMQQICQNRFASPSTTGTVDCALLGYVISLVFFTGASQWANLGIIFLFSVVGTLIFVRFLQKLKFKNTVLVPLIGIMYGNVVSALTTFIAYRFDLVQTMSAWTVANFASVLQGNYEFLYLALPAGMIAYYYASQFSAASVGESFAKNIGLDYQKIILIGVLIVAVLASSVVMIVGVIPFLGLIVPNLVAIFMGDNMRRNLPWTAYWGVIMVLACDILGRVLIFPYEIPISMIISIFGGVVFITLVLRDKSNA</sequence>
<evidence type="ECO:0000256" key="3">
    <source>
        <dbReference type="ARBA" id="ARBA00022448"/>
    </source>
</evidence>
<evidence type="ECO:0000313" key="10">
    <source>
        <dbReference type="EMBL" id="EAS43024.1"/>
    </source>
</evidence>
<feature type="transmembrane region" description="Helical" evidence="9">
    <location>
        <begin position="106"/>
        <end position="124"/>
    </location>
</feature>
<feature type="transmembrane region" description="Helical" evidence="9">
    <location>
        <begin position="49"/>
        <end position="69"/>
    </location>
</feature>
<dbReference type="HOGENOM" id="CLU_013016_3_0_6"/>
<keyword evidence="4" id="KW-1003">Cell membrane</keyword>
<reference evidence="10 11" key="1">
    <citation type="submission" date="2006-03" db="EMBL/GenBank/DDBJ databases">
        <authorList>
            <person name="Bartlett D.H."/>
            <person name="Valle G."/>
            <person name="Lauro F.M."/>
            <person name="Vezzi A."/>
            <person name="Simonato F."/>
            <person name="Eloe E."/>
            <person name="Vitulo N."/>
            <person name="Stratton T.K."/>
            <person name="D'angelo M."/>
            <person name="Ferriera S."/>
            <person name="Johnson J."/>
            <person name="Kravitz S."/>
            <person name="Beeson K."/>
            <person name="Sutton G."/>
            <person name="Rogers Y."/>
            <person name="Friedman R."/>
            <person name="Frazier M."/>
            <person name="Venter J.C."/>
        </authorList>
    </citation>
    <scope>NUCLEOTIDE SEQUENCE [LARGE SCALE GENOMIC DNA]</scope>
    <source>
        <strain evidence="10 11">3TCK</strain>
    </source>
</reference>
<dbReference type="Proteomes" id="UP000003789">
    <property type="component" value="Unassembled WGS sequence"/>
</dbReference>
<evidence type="ECO:0000256" key="4">
    <source>
        <dbReference type="ARBA" id="ARBA00022475"/>
    </source>
</evidence>
<evidence type="ECO:0000256" key="7">
    <source>
        <dbReference type="ARBA" id="ARBA00023004"/>
    </source>
</evidence>
<feature type="transmembrane region" description="Helical" evidence="9">
    <location>
        <begin position="296"/>
        <end position="313"/>
    </location>
</feature>
<feature type="transmembrane region" description="Helical" evidence="9">
    <location>
        <begin position="180"/>
        <end position="199"/>
    </location>
</feature>
<evidence type="ECO:0000256" key="8">
    <source>
        <dbReference type="ARBA" id="ARBA00023136"/>
    </source>
</evidence>
<dbReference type="Pfam" id="PF01032">
    <property type="entry name" value="FecCD"/>
    <property type="match status" value="1"/>
</dbReference>
<dbReference type="GO" id="GO:0033214">
    <property type="term" value="P:siderophore-iron import into cell"/>
    <property type="evidence" value="ECO:0007669"/>
    <property type="project" value="TreeGrafter"/>
</dbReference>
<accession>Q1Z3I2</accession>
<evidence type="ECO:0000256" key="6">
    <source>
        <dbReference type="ARBA" id="ARBA00022989"/>
    </source>
</evidence>
<keyword evidence="7" id="KW-0408">Iron</keyword>
<dbReference type="FunFam" id="1.10.3470.10:FF:000004">
    <property type="entry name" value="Iron compound ABC transporter, permease"/>
    <property type="match status" value="1"/>
</dbReference>
<dbReference type="RefSeq" id="WP_006230278.1">
    <property type="nucleotide sequence ID" value="NZ_CH724134.1"/>
</dbReference>
<keyword evidence="8 9" id="KW-0472">Membrane</keyword>
<dbReference type="OrthoDB" id="9811975at2"/>
<dbReference type="EMBL" id="AAPH01000014">
    <property type="protein sequence ID" value="EAS43024.1"/>
    <property type="molecule type" value="Genomic_DNA"/>
</dbReference>
<dbReference type="GO" id="GO:0005886">
    <property type="term" value="C:plasma membrane"/>
    <property type="evidence" value="ECO:0007669"/>
    <property type="project" value="UniProtKB-SubCell"/>
</dbReference>
<evidence type="ECO:0000256" key="5">
    <source>
        <dbReference type="ARBA" id="ARBA00022692"/>
    </source>
</evidence>
<evidence type="ECO:0000256" key="2">
    <source>
        <dbReference type="ARBA" id="ARBA00007935"/>
    </source>
</evidence>
<evidence type="ECO:0000313" key="11">
    <source>
        <dbReference type="Proteomes" id="UP000003789"/>
    </source>
</evidence>
<name>Q1Z3I2_9GAMM</name>
<comment type="similarity">
    <text evidence="2">Belongs to the binding-protein-dependent transport system permease family. FecCD subfamily.</text>
</comment>
<dbReference type="AlphaFoldDB" id="Q1Z3I2"/>
<dbReference type="PANTHER" id="PTHR30472">
    <property type="entry name" value="FERRIC ENTEROBACTIN TRANSPORT SYSTEM PERMEASE PROTEIN"/>
    <property type="match status" value="1"/>
</dbReference>
<dbReference type="InterPro" id="IPR000522">
    <property type="entry name" value="ABC_transptr_permease_BtuC"/>
</dbReference>
<dbReference type="CDD" id="cd06550">
    <property type="entry name" value="TM_ABC_iron-siderophores_like"/>
    <property type="match status" value="1"/>
</dbReference>
<dbReference type="GO" id="GO:0022857">
    <property type="term" value="F:transmembrane transporter activity"/>
    <property type="evidence" value="ECO:0007669"/>
    <property type="project" value="InterPro"/>
</dbReference>
<gene>
    <name evidence="10" type="ORF">P3TCK_11279</name>
</gene>